<name>A0A645FT67_9ZZZZ</name>
<accession>A0A645FT67</accession>
<dbReference type="AlphaFoldDB" id="A0A645FT67"/>
<dbReference type="EMBL" id="VSSQ01064146">
    <property type="protein sequence ID" value="MPN17110.1"/>
    <property type="molecule type" value="Genomic_DNA"/>
</dbReference>
<comment type="caution">
    <text evidence="1">The sequence shown here is derived from an EMBL/GenBank/DDBJ whole genome shotgun (WGS) entry which is preliminary data.</text>
</comment>
<sequence>MLFRLQLTHSVSRIGLGPILFHNRLVRFFVNRTKYTQRTNMYELCRNHLQFTKQINKPLGLPIIHPVKVRLMNTFGYTGTMNNIIKSAFLLLKQKKLFSELVRIIKIKRDKMQFLLFQIGLTACGSHTCPYRQAFFQSFFHNKTTDETARSCNQNILHQPILLIKTLTKININQIIGPFSPYFERKRQVLVQFRTIENNILFTLYKQVI</sequence>
<organism evidence="1">
    <name type="scientific">bioreactor metagenome</name>
    <dbReference type="NCBI Taxonomy" id="1076179"/>
    <lineage>
        <taxon>unclassified sequences</taxon>
        <taxon>metagenomes</taxon>
        <taxon>ecological metagenomes</taxon>
    </lineage>
</organism>
<gene>
    <name evidence="1" type="ORF">SDC9_164460</name>
</gene>
<reference evidence="1" key="1">
    <citation type="submission" date="2019-08" db="EMBL/GenBank/DDBJ databases">
        <authorList>
            <person name="Kucharzyk K."/>
            <person name="Murdoch R.W."/>
            <person name="Higgins S."/>
            <person name="Loffler F."/>
        </authorList>
    </citation>
    <scope>NUCLEOTIDE SEQUENCE</scope>
</reference>
<proteinExistence type="predicted"/>
<protein>
    <submittedName>
        <fullName evidence="1">Uncharacterized protein</fullName>
    </submittedName>
</protein>
<evidence type="ECO:0000313" key="1">
    <source>
        <dbReference type="EMBL" id="MPN17110.1"/>
    </source>
</evidence>